<feature type="region of interest" description="Disordered" evidence="1">
    <location>
        <begin position="238"/>
        <end position="298"/>
    </location>
</feature>
<proteinExistence type="predicted"/>
<dbReference type="Proteomes" id="UP000000731">
    <property type="component" value="Segment"/>
</dbReference>
<organism evidence="2 3">
    <name type="scientific">Mycobacterium phage Barnyard</name>
    <dbReference type="NCBI Taxonomy" id="205880"/>
    <lineage>
        <taxon>Viruses</taxon>
        <taxon>Duplodnaviria</taxon>
        <taxon>Heunggongvirae</taxon>
        <taxon>Uroviricota</taxon>
        <taxon>Caudoviricetes</taxon>
        <taxon>Barnyardvirus</taxon>
        <taxon>Barnyardvirus barnyard</taxon>
    </lineage>
</organism>
<dbReference type="InterPro" id="IPR029058">
    <property type="entry name" value="AB_hydrolase_fold"/>
</dbReference>
<dbReference type="KEGG" id="vg:1260228"/>
<evidence type="ECO:0000313" key="3">
    <source>
        <dbReference type="Proteomes" id="UP000000731"/>
    </source>
</evidence>
<name>Q856C7_9CAUD</name>
<sequence>MVNWAKQKAHATMLLACVFCLMVGCATAIIIGRTAPADYWIIFGGNTDKGNGQGGGMARDQMVAGGWVSYENSFQVTWNADIAAGTVDQTNAAMPAGKDAVSKLCAGRRCIIAGFSLGSSPAIQLAAELGIPADQLWLFGAPQPSTGVWHQQYQDNPFVQPWIQNVGKLNPDQLPPAGSHHVYHARDPYGNAAPQCSGPGLFALTLAEHRILSPGEASHVWTGPDGVINHEGGYTGPIGLPASGADPSQPWAGCLFNDWKSTPSSPGDQTTEGGLPSGGNGPSLPSLPVNPPFPTPGG</sequence>
<dbReference type="PROSITE" id="PS51257">
    <property type="entry name" value="PROKAR_LIPOPROTEIN"/>
    <property type="match status" value="1"/>
</dbReference>
<dbReference type="SUPFAM" id="SSF53474">
    <property type="entry name" value="alpha/beta-Hydrolases"/>
    <property type="match status" value="1"/>
</dbReference>
<feature type="compositionally biased region" description="Polar residues" evidence="1">
    <location>
        <begin position="259"/>
        <end position="272"/>
    </location>
</feature>
<evidence type="ECO:0000313" key="2">
    <source>
        <dbReference type="EMBL" id="AAN02099.1"/>
    </source>
</evidence>
<gene>
    <name evidence="2" type="primary">45</name>
    <name evidence="2" type="ORF">PBI_BARNYARD_45</name>
</gene>
<dbReference type="EMBL" id="AY129339">
    <property type="protein sequence ID" value="AAN02099.1"/>
    <property type="molecule type" value="Genomic_DNA"/>
</dbReference>
<dbReference type="RefSeq" id="NP_818583.1">
    <property type="nucleotide sequence ID" value="NC_004689.1"/>
</dbReference>
<keyword evidence="3" id="KW-1185">Reference proteome</keyword>
<feature type="compositionally biased region" description="Pro residues" evidence="1">
    <location>
        <begin position="288"/>
        <end position="298"/>
    </location>
</feature>
<evidence type="ECO:0000256" key="1">
    <source>
        <dbReference type="SAM" id="MobiDB-lite"/>
    </source>
</evidence>
<reference evidence="2 3" key="1">
    <citation type="journal article" date="2003" name="Cell">
        <title>Origins of highly mosaic mycobacteriophage genomes.</title>
        <authorList>
            <person name="Pedulla M.L."/>
            <person name="Ford M.E."/>
            <person name="Houtz J.M."/>
            <person name="Karthikeyan T."/>
            <person name="Wadsworth C."/>
            <person name="Lewis J.A."/>
            <person name="Jacobs-Sera D."/>
            <person name="Falbo J."/>
            <person name="Gross J."/>
            <person name="Pannunzio N.R."/>
            <person name="Brucker W."/>
            <person name="Kumar V."/>
            <person name="Kandasamy J."/>
            <person name="Keenan L."/>
            <person name="Bardarov S."/>
            <person name="Kriakov J."/>
            <person name="Lawrence J.G."/>
            <person name="Jacobs W.R. Jr."/>
            <person name="Hendrix R.W."/>
            <person name="Hatfull G.F."/>
        </authorList>
    </citation>
    <scope>NUCLEOTIDE SEQUENCE</scope>
</reference>
<evidence type="ECO:0008006" key="4">
    <source>
        <dbReference type="Google" id="ProtNLM"/>
    </source>
</evidence>
<accession>Q856C7</accession>
<protein>
    <recommendedName>
        <fullName evidence="4">PE-PPE domain-containing protein</fullName>
    </recommendedName>
</protein>